<accession>A0A0L0UHT5</accession>
<feature type="non-terminal residue" evidence="2">
    <location>
        <position position="132"/>
    </location>
</feature>
<evidence type="ECO:0000313" key="2">
    <source>
        <dbReference type="EMBL" id="KNE86480.1"/>
    </source>
</evidence>
<keyword evidence="3" id="KW-1185">Reference proteome</keyword>
<protein>
    <submittedName>
        <fullName evidence="2">Uncharacterized protein</fullName>
    </submittedName>
</protein>
<feature type="compositionally biased region" description="Gly residues" evidence="1">
    <location>
        <begin position="76"/>
        <end position="104"/>
    </location>
</feature>
<dbReference type="Proteomes" id="UP000054564">
    <property type="component" value="Unassembled WGS sequence"/>
</dbReference>
<evidence type="ECO:0000256" key="1">
    <source>
        <dbReference type="SAM" id="MobiDB-lite"/>
    </source>
</evidence>
<feature type="compositionally biased region" description="Polar residues" evidence="1">
    <location>
        <begin position="1"/>
        <end position="12"/>
    </location>
</feature>
<dbReference type="AlphaFoldDB" id="A0A0L0UHT5"/>
<evidence type="ECO:0000313" key="3">
    <source>
        <dbReference type="Proteomes" id="UP000054564"/>
    </source>
</evidence>
<name>A0A0L0UHT5_9BASI</name>
<feature type="region of interest" description="Disordered" evidence="1">
    <location>
        <begin position="1"/>
        <end position="51"/>
    </location>
</feature>
<comment type="caution">
    <text evidence="2">The sequence shown here is derived from an EMBL/GenBank/DDBJ whole genome shotgun (WGS) entry which is preliminary data.</text>
</comment>
<feature type="region of interest" description="Disordered" evidence="1">
    <location>
        <begin position="69"/>
        <end position="132"/>
    </location>
</feature>
<dbReference type="EMBL" id="AJIL01009498">
    <property type="protein sequence ID" value="KNE86480.1"/>
    <property type="molecule type" value="Genomic_DNA"/>
</dbReference>
<feature type="compositionally biased region" description="Low complexity" evidence="1">
    <location>
        <begin position="105"/>
        <end position="132"/>
    </location>
</feature>
<proteinExistence type="predicted"/>
<sequence length="132" mass="14234">MDFVANTNAQDNGQRRKGRPKNRSGAPNPNPNRLNYLLSHPCPRHGTKEEPANHLWNDCFIMQEFKNSNNFRYDHGSGGGSGSGPGYGGGSSGSGFNGNPGGHNGQNSQNNQGGYNQQQQQSGYQSNPKQLS</sequence>
<organism evidence="2 3">
    <name type="scientific">Puccinia striiformis f. sp. tritici PST-78</name>
    <dbReference type="NCBI Taxonomy" id="1165861"/>
    <lineage>
        <taxon>Eukaryota</taxon>
        <taxon>Fungi</taxon>
        <taxon>Dikarya</taxon>
        <taxon>Basidiomycota</taxon>
        <taxon>Pucciniomycotina</taxon>
        <taxon>Pucciniomycetes</taxon>
        <taxon>Pucciniales</taxon>
        <taxon>Pucciniaceae</taxon>
        <taxon>Puccinia</taxon>
    </lineage>
</organism>
<reference evidence="3" key="1">
    <citation type="submission" date="2014-03" db="EMBL/GenBank/DDBJ databases">
        <title>The Genome Sequence of Puccinia striiformis f. sp. tritici PST-78.</title>
        <authorList>
            <consortium name="The Broad Institute Genome Sequencing Platform"/>
            <person name="Cuomo C."/>
            <person name="Hulbert S."/>
            <person name="Chen X."/>
            <person name="Walker B."/>
            <person name="Young S.K."/>
            <person name="Zeng Q."/>
            <person name="Gargeya S."/>
            <person name="Fitzgerald M."/>
            <person name="Haas B."/>
            <person name="Abouelleil A."/>
            <person name="Alvarado L."/>
            <person name="Arachchi H.M."/>
            <person name="Berlin A.M."/>
            <person name="Chapman S.B."/>
            <person name="Goldberg J."/>
            <person name="Griggs A."/>
            <person name="Gujja S."/>
            <person name="Hansen M."/>
            <person name="Howarth C."/>
            <person name="Imamovic A."/>
            <person name="Larimer J."/>
            <person name="McCowan C."/>
            <person name="Montmayeur A."/>
            <person name="Murphy C."/>
            <person name="Neiman D."/>
            <person name="Pearson M."/>
            <person name="Priest M."/>
            <person name="Roberts A."/>
            <person name="Saif S."/>
            <person name="Shea T."/>
            <person name="Sisk P."/>
            <person name="Sykes S."/>
            <person name="Wortman J."/>
            <person name="Nusbaum C."/>
            <person name="Birren B."/>
        </authorList>
    </citation>
    <scope>NUCLEOTIDE SEQUENCE [LARGE SCALE GENOMIC DNA]</scope>
    <source>
        <strain evidence="3">race PST-78</strain>
    </source>
</reference>
<gene>
    <name evidence="2" type="ORF">PSTG_20159</name>
</gene>